<protein>
    <submittedName>
        <fullName evidence="3">Uncharacterized protein</fullName>
    </submittedName>
</protein>
<organism evidence="3 4">
    <name type="scientific">Plakobranchus ocellatus</name>
    <dbReference type="NCBI Taxonomy" id="259542"/>
    <lineage>
        <taxon>Eukaryota</taxon>
        <taxon>Metazoa</taxon>
        <taxon>Spiralia</taxon>
        <taxon>Lophotrochozoa</taxon>
        <taxon>Mollusca</taxon>
        <taxon>Gastropoda</taxon>
        <taxon>Heterobranchia</taxon>
        <taxon>Euthyneura</taxon>
        <taxon>Panpulmonata</taxon>
        <taxon>Sacoglossa</taxon>
        <taxon>Placobranchoidea</taxon>
        <taxon>Plakobranchidae</taxon>
        <taxon>Plakobranchus</taxon>
    </lineage>
</organism>
<sequence length="188" mass="20557">MKNSGNTWTSAVALMLLGISVASVLTSADDPPSDKTGATDVHGQGHGSVKDVGHSDNKTGTVSHKLDDLLHGHDDGSDDQYHNDNDKSTPGPSTLDKCLQACSKDEDDVSNEHHCTRQCMFNPGGVDDIYQYFKRMAVSSVIKKAARTMKNTARARRLSVESKEFTHVLYPYPYPIEPFHSHPADRSS</sequence>
<evidence type="ECO:0000313" key="4">
    <source>
        <dbReference type="Proteomes" id="UP000735302"/>
    </source>
</evidence>
<comment type="caution">
    <text evidence="3">The sequence shown here is derived from an EMBL/GenBank/DDBJ whole genome shotgun (WGS) entry which is preliminary data.</text>
</comment>
<dbReference type="EMBL" id="BLXT01006498">
    <property type="protein sequence ID" value="GFO31960.1"/>
    <property type="molecule type" value="Genomic_DNA"/>
</dbReference>
<dbReference type="Proteomes" id="UP000735302">
    <property type="component" value="Unassembled WGS sequence"/>
</dbReference>
<dbReference type="AlphaFoldDB" id="A0AAV4CGI8"/>
<feature type="compositionally biased region" description="Basic and acidic residues" evidence="1">
    <location>
        <begin position="64"/>
        <end position="87"/>
    </location>
</feature>
<feature type="region of interest" description="Disordered" evidence="1">
    <location>
        <begin position="26"/>
        <end position="92"/>
    </location>
</feature>
<name>A0AAV4CGI8_9GAST</name>
<keyword evidence="2" id="KW-0732">Signal</keyword>
<feature type="signal peptide" evidence="2">
    <location>
        <begin position="1"/>
        <end position="22"/>
    </location>
</feature>
<evidence type="ECO:0000313" key="3">
    <source>
        <dbReference type="EMBL" id="GFO31960.1"/>
    </source>
</evidence>
<proteinExistence type="predicted"/>
<evidence type="ECO:0000256" key="1">
    <source>
        <dbReference type="SAM" id="MobiDB-lite"/>
    </source>
</evidence>
<accession>A0AAV4CGI8</accession>
<gene>
    <name evidence="3" type="ORF">PoB_005846500</name>
</gene>
<keyword evidence="4" id="KW-1185">Reference proteome</keyword>
<evidence type="ECO:0000256" key="2">
    <source>
        <dbReference type="SAM" id="SignalP"/>
    </source>
</evidence>
<feature type="chain" id="PRO_5043763880" evidence="2">
    <location>
        <begin position="23"/>
        <end position="188"/>
    </location>
</feature>
<feature type="compositionally biased region" description="Basic and acidic residues" evidence="1">
    <location>
        <begin position="48"/>
        <end position="57"/>
    </location>
</feature>
<reference evidence="3 4" key="1">
    <citation type="journal article" date="2021" name="Elife">
        <title>Chloroplast acquisition without the gene transfer in kleptoplastic sea slugs, Plakobranchus ocellatus.</title>
        <authorList>
            <person name="Maeda T."/>
            <person name="Takahashi S."/>
            <person name="Yoshida T."/>
            <person name="Shimamura S."/>
            <person name="Takaki Y."/>
            <person name="Nagai Y."/>
            <person name="Toyoda A."/>
            <person name="Suzuki Y."/>
            <person name="Arimoto A."/>
            <person name="Ishii H."/>
            <person name="Satoh N."/>
            <person name="Nishiyama T."/>
            <person name="Hasebe M."/>
            <person name="Maruyama T."/>
            <person name="Minagawa J."/>
            <person name="Obokata J."/>
            <person name="Shigenobu S."/>
        </authorList>
    </citation>
    <scope>NUCLEOTIDE SEQUENCE [LARGE SCALE GENOMIC DNA]</scope>
</reference>